<dbReference type="EMBL" id="VIEB01001138">
    <property type="protein sequence ID" value="TQD74955.1"/>
    <property type="molecule type" value="Genomic_DNA"/>
</dbReference>
<reference evidence="1 2" key="1">
    <citation type="journal article" date="2019" name="G3 (Bethesda)">
        <title>Sequencing of a Wild Apple (Malus baccata) Genome Unravels the Differences Between Cultivated and Wild Apple Species Regarding Disease Resistance and Cold Tolerance.</title>
        <authorList>
            <person name="Chen X."/>
        </authorList>
    </citation>
    <scope>NUCLEOTIDE SEQUENCE [LARGE SCALE GENOMIC DNA]</scope>
    <source>
        <strain evidence="2">cv. Shandingzi</strain>
        <tissue evidence="1">Leaves</tissue>
    </source>
</reference>
<proteinExistence type="predicted"/>
<protein>
    <submittedName>
        <fullName evidence="1">Uncharacterized protein</fullName>
    </submittedName>
</protein>
<accession>A0A540KL59</accession>
<dbReference type="Proteomes" id="UP000315295">
    <property type="component" value="Unassembled WGS sequence"/>
</dbReference>
<sequence>MGGVDEKGLNELLGTLEWDSPAVGCKEMLGLIGECVLEEYEEAQSSDDEVVIYTLESEHVGTKRKGHYTRGTSNTVGTK</sequence>
<gene>
    <name evidence="1" type="ORF">C1H46_039514</name>
</gene>
<evidence type="ECO:0000313" key="2">
    <source>
        <dbReference type="Proteomes" id="UP000315295"/>
    </source>
</evidence>
<evidence type="ECO:0000313" key="1">
    <source>
        <dbReference type="EMBL" id="TQD74955.1"/>
    </source>
</evidence>
<keyword evidence="2" id="KW-1185">Reference proteome</keyword>
<dbReference type="AlphaFoldDB" id="A0A540KL59"/>
<comment type="caution">
    <text evidence="1">The sequence shown here is derived from an EMBL/GenBank/DDBJ whole genome shotgun (WGS) entry which is preliminary data.</text>
</comment>
<name>A0A540KL59_MALBA</name>
<organism evidence="1 2">
    <name type="scientific">Malus baccata</name>
    <name type="common">Siberian crab apple</name>
    <name type="synonym">Pyrus baccata</name>
    <dbReference type="NCBI Taxonomy" id="106549"/>
    <lineage>
        <taxon>Eukaryota</taxon>
        <taxon>Viridiplantae</taxon>
        <taxon>Streptophyta</taxon>
        <taxon>Embryophyta</taxon>
        <taxon>Tracheophyta</taxon>
        <taxon>Spermatophyta</taxon>
        <taxon>Magnoliopsida</taxon>
        <taxon>eudicotyledons</taxon>
        <taxon>Gunneridae</taxon>
        <taxon>Pentapetalae</taxon>
        <taxon>rosids</taxon>
        <taxon>fabids</taxon>
        <taxon>Rosales</taxon>
        <taxon>Rosaceae</taxon>
        <taxon>Amygdaloideae</taxon>
        <taxon>Maleae</taxon>
        <taxon>Malus</taxon>
    </lineage>
</organism>